<accession>A0A6P4CV43</accession>
<keyword evidence="8" id="KW-1185">Reference proteome</keyword>
<dbReference type="Gene3D" id="3.30.730.10">
    <property type="entry name" value="AP2/ERF domain"/>
    <property type="match status" value="1"/>
</dbReference>
<organism evidence="8 9">
    <name type="scientific">Arachis duranensis</name>
    <name type="common">Wild peanut</name>
    <dbReference type="NCBI Taxonomy" id="130453"/>
    <lineage>
        <taxon>Eukaryota</taxon>
        <taxon>Viridiplantae</taxon>
        <taxon>Streptophyta</taxon>
        <taxon>Embryophyta</taxon>
        <taxon>Tracheophyta</taxon>
        <taxon>Spermatophyta</taxon>
        <taxon>Magnoliopsida</taxon>
        <taxon>eudicotyledons</taxon>
        <taxon>Gunneridae</taxon>
        <taxon>Pentapetalae</taxon>
        <taxon>rosids</taxon>
        <taxon>fabids</taxon>
        <taxon>Fabales</taxon>
        <taxon>Fabaceae</taxon>
        <taxon>Papilionoideae</taxon>
        <taxon>50 kb inversion clade</taxon>
        <taxon>dalbergioids sensu lato</taxon>
        <taxon>Dalbergieae</taxon>
        <taxon>Pterocarpus clade</taxon>
        <taxon>Arachis</taxon>
    </lineage>
</organism>
<feature type="domain" description="AP2/ERF" evidence="7">
    <location>
        <begin position="1"/>
        <end position="59"/>
    </location>
</feature>
<evidence type="ECO:0000256" key="5">
    <source>
        <dbReference type="ARBA" id="ARBA00023163"/>
    </source>
</evidence>
<dbReference type="GO" id="GO:0003677">
    <property type="term" value="F:DNA binding"/>
    <property type="evidence" value="ECO:0007669"/>
    <property type="project" value="UniProtKB-KW"/>
</dbReference>
<evidence type="ECO:0000313" key="8">
    <source>
        <dbReference type="Proteomes" id="UP000515211"/>
    </source>
</evidence>
<evidence type="ECO:0000256" key="4">
    <source>
        <dbReference type="ARBA" id="ARBA00023125"/>
    </source>
</evidence>
<keyword evidence="4" id="KW-0238">DNA-binding</keyword>
<keyword evidence="3" id="KW-0805">Transcription regulation</keyword>
<dbReference type="GeneID" id="107481147"/>
<keyword evidence="6" id="KW-0539">Nucleus</keyword>
<dbReference type="InterPro" id="IPR036955">
    <property type="entry name" value="AP2/ERF_dom_sf"/>
</dbReference>
<dbReference type="InterPro" id="IPR016177">
    <property type="entry name" value="DNA-bd_dom_sf"/>
</dbReference>
<dbReference type="PROSITE" id="PS51032">
    <property type="entry name" value="AP2_ERF"/>
    <property type="match status" value="1"/>
</dbReference>
<dbReference type="RefSeq" id="XP_015956848.1">
    <property type="nucleotide sequence ID" value="XM_016101362.1"/>
</dbReference>
<proteinExistence type="predicted"/>
<dbReference type="OrthoDB" id="1902708at2759"/>
<protein>
    <submittedName>
        <fullName evidence="9">Ethylene-responsive transcription factor ESR1-like</fullName>
    </submittedName>
</protein>
<keyword evidence="2" id="KW-0936">Ethylene signaling pathway</keyword>
<keyword evidence="5" id="KW-0804">Transcription</keyword>
<dbReference type="PANTHER" id="PTHR31677:SF245">
    <property type="entry name" value="ETHYLENE-RESPONSIVE TRANSCRIPTION FACTOR ESR1"/>
    <property type="match status" value="1"/>
</dbReference>
<evidence type="ECO:0000256" key="3">
    <source>
        <dbReference type="ARBA" id="ARBA00023015"/>
    </source>
</evidence>
<dbReference type="KEGG" id="adu:107481147"/>
<dbReference type="GO" id="GO:0003700">
    <property type="term" value="F:DNA-binding transcription factor activity"/>
    <property type="evidence" value="ECO:0007669"/>
    <property type="project" value="InterPro"/>
</dbReference>
<dbReference type="PANTHER" id="PTHR31677">
    <property type="entry name" value="AP2 DOMAIN CLASS TRANSCRIPTION FACTOR"/>
    <property type="match status" value="1"/>
</dbReference>
<gene>
    <name evidence="9" type="primary">LOC107481147</name>
</gene>
<evidence type="ECO:0000313" key="9">
    <source>
        <dbReference type="RefSeq" id="XP_015956848.1"/>
    </source>
</evidence>
<dbReference type="InterPro" id="IPR001471">
    <property type="entry name" value="AP2/ERF_dom"/>
</dbReference>
<name>A0A6P4CV43_ARADU</name>
<dbReference type="SUPFAM" id="SSF54171">
    <property type="entry name" value="DNA-binding domain"/>
    <property type="match status" value="1"/>
</dbReference>
<dbReference type="AlphaFoldDB" id="A0A6P4CV43"/>
<evidence type="ECO:0000256" key="2">
    <source>
        <dbReference type="ARBA" id="ARBA00022745"/>
    </source>
</evidence>
<sequence length="332" mass="37050">MEEAFRRLNGMPPYAAEIRDPQSKERRWLGTFDTAEEAACAYDCAARAMRGAKARTNFVYPDSPPHPRPHHHHHNFRHSELFQAFNFPKQQCHVSKLVQSGRHGVTAPLSTQQQHRNVANNSHHSLNMLLFREFLNSNPCLVSSSSAAAGGVGSSSANNSPYQYCMKEGGSACCFNGNCCGGGSNNGTTEVIAEGVEEEDQSLLELFPRESSNSGLLEEIVQRFLPKSKTVPNKNCDSTLKLKPEAAAVSFPHHQQQQQQGYDDDSRMMRGFDHQNFPVQQFDYGFNPIHEASSMTMPVGNEQLMMNPTAMLEDAFQYQQFLNAFAARMQNA</sequence>
<dbReference type="Proteomes" id="UP000515211">
    <property type="component" value="Chromosome 3"/>
</dbReference>
<evidence type="ECO:0000256" key="1">
    <source>
        <dbReference type="ARBA" id="ARBA00004123"/>
    </source>
</evidence>
<reference evidence="8" key="1">
    <citation type="journal article" date="2016" name="Nat. Genet.">
        <title>The genome sequences of Arachis duranensis and Arachis ipaensis, the diploid ancestors of cultivated peanut.</title>
        <authorList>
            <person name="Bertioli D.J."/>
            <person name="Cannon S.B."/>
            <person name="Froenicke L."/>
            <person name="Huang G."/>
            <person name="Farmer A.D."/>
            <person name="Cannon E.K."/>
            <person name="Liu X."/>
            <person name="Gao D."/>
            <person name="Clevenger J."/>
            <person name="Dash S."/>
            <person name="Ren L."/>
            <person name="Moretzsohn M.C."/>
            <person name="Shirasawa K."/>
            <person name="Huang W."/>
            <person name="Vidigal B."/>
            <person name="Abernathy B."/>
            <person name="Chu Y."/>
            <person name="Niederhuth C.E."/>
            <person name="Umale P."/>
            <person name="Araujo A.C."/>
            <person name="Kozik A."/>
            <person name="Kim K.D."/>
            <person name="Burow M.D."/>
            <person name="Varshney R.K."/>
            <person name="Wang X."/>
            <person name="Zhang X."/>
            <person name="Barkley N."/>
            <person name="Guimaraes P.M."/>
            <person name="Isobe S."/>
            <person name="Guo B."/>
            <person name="Liao B."/>
            <person name="Stalker H.T."/>
            <person name="Schmitz R.J."/>
            <person name="Scheffler B.E."/>
            <person name="Leal-Bertioli S.C."/>
            <person name="Xun X."/>
            <person name="Jackson S.A."/>
            <person name="Michelmore R."/>
            <person name="Ozias-Akins P."/>
        </authorList>
    </citation>
    <scope>NUCLEOTIDE SEQUENCE [LARGE SCALE GENOMIC DNA]</scope>
    <source>
        <strain evidence="8">cv. V14167</strain>
    </source>
</reference>
<comment type="subcellular location">
    <subcellularLocation>
        <location evidence="1">Nucleus</location>
    </subcellularLocation>
</comment>
<reference evidence="9" key="2">
    <citation type="submission" date="2025-08" db="UniProtKB">
        <authorList>
            <consortium name="RefSeq"/>
        </authorList>
    </citation>
    <scope>IDENTIFICATION</scope>
    <source>
        <tissue evidence="9">Whole plant</tissue>
    </source>
</reference>
<evidence type="ECO:0000256" key="6">
    <source>
        <dbReference type="ARBA" id="ARBA00023242"/>
    </source>
</evidence>
<dbReference type="GO" id="GO:0005634">
    <property type="term" value="C:nucleus"/>
    <property type="evidence" value="ECO:0007669"/>
    <property type="project" value="UniProtKB-SubCell"/>
</dbReference>
<dbReference type="GO" id="GO:0009873">
    <property type="term" value="P:ethylene-activated signaling pathway"/>
    <property type="evidence" value="ECO:0007669"/>
    <property type="project" value="UniProtKB-KW"/>
</dbReference>
<dbReference type="CDD" id="cd00018">
    <property type="entry name" value="AP2"/>
    <property type="match status" value="1"/>
</dbReference>
<evidence type="ECO:0000259" key="7">
    <source>
        <dbReference type="PROSITE" id="PS51032"/>
    </source>
</evidence>
<dbReference type="SMART" id="SM00380">
    <property type="entry name" value="AP2"/>
    <property type="match status" value="1"/>
</dbReference>